<dbReference type="Proteomes" id="UP001187531">
    <property type="component" value="Unassembled WGS sequence"/>
</dbReference>
<reference evidence="2" key="1">
    <citation type="submission" date="2023-07" db="EMBL/GenBank/DDBJ databases">
        <title>Chromosome-level genome assembly of Artemia franciscana.</title>
        <authorList>
            <person name="Jo E."/>
        </authorList>
    </citation>
    <scope>NUCLEOTIDE SEQUENCE</scope>
    <source>
        <tissue evidence="2">Whole body</tissue>
    </source>
</reference>
<protein>
    <submittedName>
        <fullName evidence="2">Uncharacterized protein</fullName>
    </submittedName>
</protein>
<feature type="region of interest" description="Disordered" evidence="1">
    <location>
        <begin position="137"/>
        <end position="165"/>
    </location>
</feature>
<evidence type="ECO:0000313" key="2">
    <source>
        <dbReference type="EMBL" id="KAK2716458.1"/>
    </source>
</evidence>
<evidence type="ECO:0000256" key="1">
    <source>
        <dbReference type="SAM" id="MobiDB-lite"/>
    </source>
</evidence>
<dbReference type="AlphaFoldDB" id="A0AA88L2E7"/>
<organism evidence="2 3">
    <name type="scientific">Artemia franciscana</name>
    <name type="common">Brine shrimp</name>
    <name type="synonym">Artemia sanfranciscana</name>
    <dbReference type="NCBI Taxonomy" id="6661"/>
    <lineage>
        <taxon>Eukaryota</taxon>
        <taxon>Metazoa</taxon>
        <taxon>Ecdysozoa</taxon>
        <taxon>Arthropoda</taxon>
        <taxon>Crustacea</taxon>
        <taxon>Branchiopoda</taxon>
        <taxon>Anostraca</taxon>
        <taxon>Artemiidae</taxon>
        <taxon>Artemia</taxon>
    </lineage>
</organism>
<evidence type="ECO:0000313" key="3">
    <source>
        <dbReference type="Proteomes" id="UP001187531"/>
    </source>
</evidence>
<comment type="caution">
    <text evidence="2">The sequence shown here is derived from an EMBL/GenBank/DDBJ whole genome shotgun (WGS) entry which is preliminary data.</text>
</comment>
<sequence length="165" mass="19251">MAWFRPRNAAKLTQHHIQWTRVKERTRIIGGSLFQHRDIHKYSWTSPDGITRYQIDHCLVNRKWRTSLMDVCSHRGADVGSDHNLMIAKFKVKLTKNVKHVPYSNPPFDSDKLLHSTVKRIFVIEFFTNSNHFPCQKSKPKRTVGSRKQLLPYGGDRNTGVKETP</sequence>
<dbReference type="EMBL" id="JAVRJZ010000011">
    <property type="protein sequence ID" value="KAK2716458.1"/>
    <property type="molecule type" value="Genomic_DNA"/>
</dbReference>
<name>A0AA88L2E7_ARTSF</name>
<dbReference type="Gene3D" id="3.60.10.10">
    <property type="entry name" value="Endonuclease/exonuclease/phosphatase"/>
    <property type="match status" value="1"/>
</dbReference>
<proteinExistence type="predicted"/>
<dbReference type="InterPro" id="IPR036691">
    <property type="entry name" value="Endo/exonu/phosph_ase_sf"/>
</dbReference>
<dbReference type="SUPFAM" id="SSF56219">
    <property type="entry name" value="DNase I-like"/>
    <property type="match status" value="1"/>
</dbReference>
<gene>
    <name evidence="2" type="ORF">QYM36_006811</name>
</gene>
<accession>A0AA88L2E7</accession>
<keyword evidence="3" id="KW-1185">Reference proteome</keyword>